<reference evidence="1 2" key="1">
    <citation type="submission" date="2022-10" db="EMBL/GenBank/DDBJ databases">
        <title>Identification of biosynthetic pathway for the production of the potent trypsin inhibitor radiosumin.</title>
        <authorList>
            <person name="Fewer D.P."/>
            <person name="Delbaje E."/>
            <person name="Ouyang X."/>
            <person name="Agostino P.D."/>
            <person name="Wahlsten M."/>
            <person name="Jokela J."/>
            <person name="Permi P."/>
            <person name="Haapaniemi E."/>
            <person name="Koistinen H."/>
        </authorList>
    </citation>
    <scope>NUCLEOTIDE SEQUENCE [LARGE SCALE GENOMIC DNA]</scope>
    <source>
        <strain evidence="1 2">NIES-515</strain>
    </source>
</reference>
<name>A0ABT3B3Y0_9CYAN</name>
<dbReference type="Proteomes" id="UP001526143">
    <property type="component" value="Unassembled WGS sequence"/>
</dbReference>
<proteinExistence type="predicted"/>
<comment type="caution">
    <text evidence="1">The sequence shown here is derived from an EMBL/GenBank/DDBJ whole genome shotgun (WGS) entry which is preliminary data.</text>
</comment>
<dbReference type="RefSeq" id="WP_263747722.1">
    <property type="nucleotide sequence ID" value="NZ_JAOWRF010000305.1"/>
</dbReference>
<evidence type="ECO:0000313" key="1">
    <source>
        <dbReference type="EMBL" id="MCV3216076.1"/>
    </source>
</evidence>
<gene>
    <name evidence="1" type="ORF">OGM63_21620</name>
</gene>
<dbReference type="EMBL" id="JAOWRF010000305">
    <property type="protein sequence ID" value="MCV3216076.1"/>
    <property type="molecule type" value="Genomic_DNA"/>
</dbReference>
<organism evidence="1 2">
    <name type="scientific">Plectonema radiosum NIES-515</name>
    <dbReference type="NCBI Taxonomy" id="2986073"/>
    <lineage>
        <taxon>Bacteria</taxon>
        <taxon>Bacillati</taxon>
        <taxon>Cyanobacteriota</taxon>
        <taxon>Cyanophyceae</taxon>
        <taxon>Oscillatoriophycideae</taxon>
        <taxon>Oscillatoriales</taxon>
        <taxon>Microcoleaceae</taxon>
        <taxon>Plectonema</taxon>
    </lineage>
</organism>
<accession>A0ABT3B3Y0</accession>
<sequence length="40" mass="4524">MEHHDSAIAFINSPLSRKTDQLLSVALPNLISYELIDTRN</sequence>
<keyword evidence="2" id="KW-1185">Reference proteome</keyword>
<evidence type="ECO:0000313" key="2">
    <source>
        <dbReference type="Proteomes" id="UP001526143"/>
    </source>
</evidence>
<protein>
    <submittedName>
        <fullName evidence="1">Uncharacterized protein</fullName>
    </submittedName>
</protein>